<sequence>MTRPETPWEVNGPPTGRFTPADASSAAPPLKEVKQEAIAAAPLGLMWKSALAPSSSALTLEKKRLPSAAAAPFMLEVRKEKNSTAPAPAGTSSRMAAPTVDKRIHCTVGNENINGKKKPEMDFLGVAVDGSSKEDEEDDHLTLQSTGSNDRRSSGSVRSIGSNPNEKPMSPEEVAYTDKRIKELLEIMQSSWEARQKFLCRKQKKMERKIEKVQQMARECGASECTNLWPTVMDIACNERATKFFMASDPAGRLKIIKHYAGVKDLGGSQPCDIQRKPLLKRDAEENFEDNCEGGLLKLAQDYNNAAGFSYGTSCREVLPGGRLLSKPTPLPCSQGKQVSSSRIPKRNKTTSS</sequence>
<evidence type="ECO:0000256" key="1">
    <source>
        <dbReference type="SAM" id="MobiDB-lite"/>
    </source>
</evidence>
<feature type="region of interest" description="Disordered" evidence="1">
    <location>
        <begin position="326"/>
        <end position="353"/>
    </location>
</feature>
<dbReference type="EMBL" id="CM000764">
    <property type="protein sequence ID" value="OQU82938.1"/>
    <property type="molecule type" value="Genomic_DNA"/>
</dbReference>
<evidence type="ECO:0000313" key="2">
    <source>
        <dbReference type="EMBL" id="OQU82938.1"/>
    </source>
</evidence>
<protein>
    <submittedName>
        <fullName evidence="2">Uncharacterized protein</fullName>
    </submittedName>
</protein>
<feature type="compositionally biased region" description="Basic residues" evidence="1">
    <location>
        <begin position="344"/>
        <end position="353"/>
    </location>
</feature>
<evidence type="ECO:0000313" key="3">
    <source>
        <dbReference type="Proteomes" id="UP000000768"/>
    </source>
</evidence>
<feature type="region of interest" description="Disordered" evidence="1">
    <location>
        <begin position="130"/>
        <end position="174"/>
    </location>
</feature>
<dbReference type="Gramene" id="OQU82938">
    <property type="protein sequence ID" value="OQU82938"/>
    <property type="gene ID" value="SORBI_3005G047900"/>
</dbReference>
<name>A0A1Z5RGT0_SORBI</name>
<keyword evidence="3" id="KW-1185">Reference proteome</keyword>
<organism evidence="2 3">
    <name type="scientific">Sorghum bicolor</name>
    <name type="common">Sorghum</name>
    <name type="synonym">Sorghum vulgare</name>
    <dbReference type="NCBI Taxonomy" id="4558"/>
    <lineage>
        <taxon>Eukaryota</taxon>
        <taxon>Viridiplantae</taxon>
        <taxon>Streptophyta</taxon>
        <taxon>Embryophyta</taxon>
        <taxon>Tracheophyta</taxon>
        <taxon>Spermatophyta</taxon>
        <taxon>Magnoliopsida</taxon>
        <taxon>Liliopsida</taxon>
        <taxon>Poales</taxon>
        <taxon>Poaceae</taxon>
        <taxon>PACMAD clade</taxon>
        <taxon>Panicoideae</taxon>
        <taxon>Andropogonodae</taxon>
        <taxon>Andropogoneae</taxon>
        <taxon>Sorghinae</taxon>
        <taxon>Sorghum</taxon>
    </lineage>
</organism>
<dbReference type="InParanoid" id="A0A1Z5RGT0"/>
<dbReference type="AlphaFoldDB" id="A0A1Z5RGT0"/>
<reference evidence="3" key="2">
    <citation type="journal article" date="2018" name="Plant J.">
        <title>The Sorghum bicolor reference genome: improved assembly, gene annotations, a transcriptome atlas, and signatures of genome organization.</title>
        <authorList>
            <person name="McCormick R.F."/>
            <person name="Truong S.K."/>
            <person name="Sreedasyam A."/>
            <person name="Jenkins J."/>
            <person name="Shu S."/>
            <person name="Sims D."/>
            <person name="Kennedy M."/>
            <person name="Amirebrahimi M."/>
            <person name="Weers B.D."/>
            <person name="McKinley B."/>
            <person name="Mattison A."/>
            <person name="Morishige D.T."/>
            <person name="Grimwood J."/>
            <person name="Schmutz J."/>
            <person name="Mullet J.E."/>
        </authorList>
    </citation>
    <scope>NUCLEOTIDE SEQUENCE [LARGE SCALE GENOMIC DNA]</scope>
    <source>
        <strain evidence="3">cv. BTx623</strain>
    </source>
</reference>
<reference evidence="2 3" key="1">
    <citation type="journal article" date="2009" name="Nature">
        <title>The Sorghum bicolor genome and the diversification of grasses.</title>
        <authorList>
            <person name="Paterson A.H."/>
            <person name="Bowers J.E."/>
            <person name="Bruggmann R."/>
            <person name="Dubchak I."/>
            <person name="Grimwood J."/>
            <person name="Gundlach H."/>
            <person name="Haberer G."/>
            <person name="Hellsten U."/>
            <person name="Mitros T."/>
            <person name="Poliakov A."/>
            <person name="Schmutz J."/>
            <person name="Spannagl M."/>
            <person name="Tang H."/>
            <person name="Wang X."/>
            <person name="Wicker T."/>
            <person name="Bharti A.K."/>
            <person name="Chapman J."/>
            <person name="Feltus F.A."/>
            <person name="Gowik U."/>
            <person name="Grigoriev I.V."/>
            <person name="Lyons E."/>
            <person name="Maher C.A."/>
            <person name="Martis M."/>
            <person name="Narechania A."/>
            <person name="Otillar R.P."/>
            <person name="Penning B.W."/>
            <person name="Salamov A.A."/>
            <person name="Wang Y."/>
            <person name="Zhang L."/>
            <person name="Carpita N.C."/>
            <person name="Freeling M."/>
            <person name="Gingle A.R."/>
            <person name="Hash C.T."/>
            <person name="Keller B."/>
            <person name="Klein P."/>
            <person name="Kresovich S."/>
            <person name="McCann M.C."/>
            <person name="Ming R."/>
            <person name="Peterson D.G."/>
            <person name="Mehboob-ur-Rahman"/>
            <person name="Ware D."/>
            <person name="Westhoff P."/>
            <person name="Mayer K.F."/>
            <person name="Messing J."/>
            <person name="Rokhsar D.S."/>
        </authorList>
    </citation>
    <scope>NUCLEOTIDE SEQUENCE [LARGE SCALE GENOMIC DNA]</scope>
    <source>
        <strain evidence="3">cv. BTx623</strain>
    </source>
</reference>
<proteinExistence type="predicted"/>
<accession>A0A1Z5RGT0</accession>
<gene>
    <name evidence="2" type="ORF">SORBI_3005G047900</name>
</gene>
<feature type="region of interest" description="Disordered" evidence="1">
    <location>
        <begin position="1"/>
        <end position="29"/>
    </location>
</feature>
<dbReference type="Proteomes" id="UP000000768">
    <property type="component" value="Chromosome 5"/>
</dbReference>